<dbReference type="AlphaFoldDB" id="A0A6L5GNH5"/>
<dbReference type="Proteomes" id="UP000473648">
    <property type="component" value="Unassembled WGS sequence"/>
</dbReference>
<gene>
    <name evidence="1" type="ORF">FRC53_00065</name>
</gene>
<evidence type="ECO:0000313" key="2">
    <source>
        <dbReference type="Proteomes" id="UP000473648"/>
    </source>
</evidence>
<accession>A0A6L5GNH5</accession>
<comment type="caution">
    <text evidence="1">The sequence shown here is derived from an EMBL/GenBank/DDBJ whole genome shotgun (WGS) entry which is preliminary data.</text>
</comment>
<keyword evidence="2" id="KW-1185">Reference proteome</keyword>
<dbReference type="EMBL" id="VOGB01000002">
    <property type="protein sequence ID" value="MQM71839.1"/>
    <property type="molecule type" value="Genomic_DNA"/>
</dbReference>
<protein>
    <submittedName>
        <fullName evidence="1">Uncharacterized protein</fullName>
    </submittedName>
</protein>
<reference evidence="1" key="1">
    <citation type="journal article" date="2020" name="Appl. Environ. Microbiol.">
        <title>Medium-Chain Fatty Acid Synthesis by 'Candidatus Weimeria bifida' gen. nov., sp. nov., and 'Candidatus Pseudoramibacter fermentans' sp. nov.</title>
        <authorList>
            <person name="Scarborough M.J."/>
            <person name="Myers K.S."/>
            <person name="Donohue T.J."/>
            <person name="Noguera D.R."/>
        </authorList>
    </citation>
    <scope>NUCLEOTIDE SEQUENCE</scope>
    <source>
        <strain evidence="1">EUB1.1</strain>
    </source>
</reference>
<name>A0A6L5GNH5_9FIRM</name>
<evidence type="ECO:0000313" key="1">
    <source>
        <dbReference type="EMBL" id="MQM71839.1"/>
    </source>
</evidence>
<sequence>MKKAIKGLLVIGTLSLTLVSVPDFLSTPITHSQRVASASTRIPSAFRHTWGNGDGNWYKITNYTVSDGWLKQMGNKHKISKVLAKSNRTMILHLKGLGFVTYTIKKKYMRYFGQKVTILTIKPAHGRSSEYYRGIN</sequence>
<proteinExistence type="predicted"/>
<organism evidence="1 2">
    <name type="scientific">Candidatus Pseudoramibacter fermentans</name>
    <dbReference type="NCBI Taxonomy" id="2594427"/>
    <lineage>
        <taxon>Bacteria</taxon>
        <taxon>Bacillati</taxon>
        <taxon>Bacillota</taxon>
        <taxon>Clostridia</taxon>
        <taxon>Eubacteriales</taxon>
        <taxon>Eubacteriaceae</taxon>
        <taxon>Pseudoramibacter</taxon>
    </lineage>
</organism>